<evidence type="ECO:0000313" key="4">
    <source>
        <dbReference type="Proteomes" id="UP000566324"/>
    </source>
</evidence>
<gene>
    <name evidence="3" type="ORF">GGQ98_000648</name>
</gene>
<dbReference type="PANTHER" id="PTHR11647:SF1">
    <property type="entry name" value="COLLAPSIN RESPONSE MEDIATOR PROTEIN"/>
    <property type="match status" value="1"/>
</dbReference>
<dbReference type="InterPro" id="IPR050378">
    <property type="entry name" value="Metallo-dep_Hydrolases_sf"/>
</dbReference>
<feature type="domain" description="Amidohydrolase 3" evidence="2">
    <location>
        <begin position="436"/>
        <end position="524"/>
    </location>
</feature>
<dbReference type="PANTHER" id="PTHR11647">
    <property type="entry name" value="HYDRANTOINASE/DIHYDROPYRIMIDINASE FAMILY MEMBER"/>
    <property type="match status" value="1"/>
</dbReference>
<sequence length="545" mass="58337">MGFTSPGKRAAFLAGVVLMSSGAAAAQTTDYDIVIRGGRVLDGAGNPWVNADVGIKDGKIATVGTIKAKGKREIDARGRYVSPGFIDMMDQSGRVLPVNGAAENKLRQGVTTVLSGEGGTPVEASEIPAYFSKLETQGIGVNFGSYYATSQARVKVMGDVAGAPTKAQMEAMKAEVAAAMKAGVFGITSALIYPPSSFQTTADLVELAKVAGQCNGFYATHMRDESAKLVPAIEEAIEIGEKGGVKVEIYHLKNAYAPAWGTGMAKAVATIEAARKRGVDVAADMYPYPAGGTGVEITVPNWVWADGEEKGLERLKDPEIRKKLKEQLAAGSMEGWSNLVEASGGWERVVLANAHSDKYAQFHGKNFVEIGKALGLDPADAAWDIVLNAYPKRSMALYFMIDEKDIEMALRQPWTSIGSDAGAALKPGEIDDLGLPHPRSYGTFPRVIAEYVKRRPVLTLEDAVRKMTGWPAQRMGLSDRGLVRQGMKADVVVFDYETLDDVASWDNPVDYPRGIDTVIVNGRVALDKGKLEDTRAGAVLRHSCS</sequence>
<dbReference type="RefSeq" id="WP_184065034.1">
    <property type="nucleotide sequence ID" value="NZ_JACHNZ010000005.1"/>
</dbReference>
<keyword evidence="4" id="KW-1185">Reference proteome</keyword>
<accession>A0A7W7F583</accession>
<dbReference type="Proteomes" id="UP000566324">
    <property type="component" value="Unassembled WGS sequence"/>
</dbReference>
<dbReference type="Gene3D" id="3.20.20.140">
    <property type="entry name" value="Metal-dependent hydrolases"/>
    <property type="match status" value="2"/>
</dbReference>
<dbReference type="SUPFAM" id="SSF51338">
    <property type="entry name" value="Composite domain of metallo-dependent hydrolases"/>
    <property type="match status" value="1"/>
</dbReference>
<dbReference type="AlphaFoldDB" id="A0A7W7F583"/>
<comment type="caution">
    <text evidence="3">The sequence shown here is derived from an EMBL/GenBank/DDBJ whole genome shotgun (WGS) entry which is preliminary data.</text>
</comment>
<dbReference type="InterPro" id="IPR011059">
    <property type="entry name" value="Metal-dep_hydrolase_composite"/>
</dbReference>
<dbReference type="GO" id="GO:0047420">
    <property type="term" value="F:N-acyl-D-amino-acid deacylase activity"/>
    <property type="evidence" value="ECO:0007669"/>
    <property type="project" value="UniProtKB-EC"/>
</dbReference>
<dbReference type="InterPro" id="IPR032466">
    <property type="entry name" value="Metal_Hydrolase"/>
</dbReference>
<dbReference type="GO" id="GO:0005829">
    <property type="term" value="C:cytosol"/>
    <property type="evidence" value="ECO:0007669"/>
    <property type="project" value="TreeGrafter"/>
</dbReference>
<keyword evidence="3" id="KW-0378">Hydrolase</keyword>
<evidence type="ECO:0000313" key="3">
    <source>
        <dbReference type="EMBL" id="MBB4631041.1"/>
    </source>
</evidence>
<keyword evidence="1" id="KW-0732">Signal</keyword>
<dbReference type="SUPFAM" id="SSF51556">
    <property type="entry name" value="Metallo-dependent hydrolases"/>
    <property type="match status" value="1"/>
</dbReference>
<name>A0A7W7F583_9SPHN</name>
<dbReference type="EC" id="3.5.1.81" evidence="3"/>
<evidence type="ECO:0000256" key="1">
    <source>
        <dbReference type="SAM" id="SignalP"/>
    </source>
</evidence>
<organism evidence="3 4">
    <name type="scientific">Sphingosinicella soli</name>
    <dbReference type="NCBI Taxonomy" id="333708"/>
    <lineage>
        <taxon>Bacteria</taxon>
        <taxon>Pseudomonadati</taxon>
        <taxon>Pseudomonadota</taxon>
        <taxon>Alphaproteobacteria</taxon>
        <taxon>Sphingomonadales</taxon>
        <taxon>Sphingosinicellaceae</taxon>
        <taxon>Sphingosinicella</taxon>
    </lineage>
</organism>
<dbReference type="InterPro" id="IPR013108">
    <property type="entry name" value="Amidohydro_3"/>
</dbReference>
<reference evidence="3 4" key="1">
    <citation type="submission" date="2020-08" db="EMBL/GenBank/DDBJ databases">
        <title>Genomic Encyclopedia of Type Strains, Phase IV (KMG-IV): sequencing the most valuable type-strain genomes for metagenomic binning, comparative biology and taxonomic classification.</title>
        <authorList>
            <person name="Goeker M."/>
        </authorList>
    </citation>
    <scope>NUCLEOTIDE SEQUENCE [LARGE SCALE GENOMIC DNA]</scope>
    <source>
        <strain evidence="3 4">DSM 17328</strain>
    </source>
</reference>
<evidence type="ECO:0000259" key="2">
    <source>
        <dbReference type="Pfam" id="PF07969"/>
    </source>
</evidence>
<dbReference type="Gene3D" id="2.30.40.10">
    <property type="entry name" value="Urease, subunit C, domain 1"/>
    <property type="match status" value="1"/>
</dbReference>
<dbReference type="GO" id="GO:0016812">
    <property type="term" value="F:hydrolase activity, acting on carbon-nitrogen (but not peptide) bonds, in cyclic amides"/>
    <property type="evidence" value="ECO:0007669"/>
    <property type="project" value="TreeGrafter"/>
</dbReference>
<dbReference type="EMBL" id="JACHNZ010000005">
    <property type="protein sequence ID" value="MBB4631041.1"/>
    <property type="molecule type" value="Genomic_DNA"/>
</dbReference>
<feature type="chain" id="PRO_5031244421" evidence="1">
    <location>
        <begin position="26"/>
        <end position="545"/>
    </location>
</feature>
<feature type="signal peptide" evidence="1">
    <location>
        <begin position="1"/>
        <end position="25"/>
    </location>
</feature>
<protein>
    <submittedName>
        <fullName evidence="3">N-acyl-D-amino-acid deacylase</fullName>
        <ecNumber evidence="3">3.5.1.81</ecNumber>
    </submittedName>
</protein>
<dbReference type="Pfam" id="PF07969">
    <property type="entry name" value="Amidohydro_3"/>
    <property type="match status" value="1"/>
</dbReference>
<proteinExistence type="predicted"/>